<feature type="site" description="Cleavage; by autolysis" evidence="3">
    <location>
        <begin position="202"/>
        <end position="203"/>
    </location>
</feature>
<reference evidence="4 5" key="1">
    <citation type="submission" date="2020-01" db="EMBL/GenBank/DDBJ databases">
        <title>Leptobacterium flavescens.</title>
        <authorList>
            <person name="Wang G."/>
        </authorList>
    </citation>
    <scope>NUCLEOTIDE SEQUENCE [LARGE SCALE GENOMIC DNA]</scope>
    <source>
        <strain evidence="4 5">KCTC 22160</strain>
    </source>
</reference>
<dbReference type="Proteomes" id="UP000468581">
    <property type="component" value="Unassembled WGS sequence"/>
</dbReference>
<sequence>MKRRKFIEKAALSGVGITVGASVVGCKDTNQNTTQEQDTETGSSEKKAMNIDKTKFPIAVCTWAFTSANAKAGEELAQGKDALDAVIAGVAVEEENIKNTTVGKGGAPDREGNVTLDACVMNPEGDCGAVVCVENITNVAALAKKVMEETPHVMLAGEGAEEFGYRQGFEKENLLTEDSKKAWEEWKKSPEYKPIINIENHDTIGMLAIDKDGDIAGACTTSGLSYKMKGRVGDSPIIGSGLFIDNEIGGAVATGMGEEVMKTVGSFLIVELMRNGMSPQEACEEAIRRIVSKNERYKDFQIAYLAMNKAGEVGSYCIHEGFTYMKYQDGENTNVKPGFFYHP</sequence>
<feature type="binding site" evidence="2">
    <location>
        <begin position="231"/>
        <end position="234"/>
    </location>
    <ligand>
        <name>substrate</name>
    </ligand>
</feature>
<dbReference type="EMBL" id="JAABOO010000001">
    <property type="protein sequence ID" value="NER12706.1"/>
    <property type="molecule type" value="Genomic_DNA"/>
</dbReference>
<evidence type="ECO:0000313" key="5">
    <source>
        <dbReference type="Proteomes" id="UP000468581"/>
    </source>
</evidence>
<comment type="caution">
    <text evidence="4">The sequence shown here is derived from an EMBL/GenBank/DDBJ whole genome shotgun (WGS) entry which is preliminary data.</text>
</comment>
<protein>
    <submittedName>
        <fullName evidence="4">Glycosylasparaginase</fullName>
    </submittedName>
</protein>
<dbReference type="PROSITE" id="PS51257">
    <property type="entry name" value="PROKAR_LIPOPROTEIN"/>
    <property type="match status" value="1"/>
</dbReference>
<dbReference type="Gene3D" id="3.60.20.30">
    <property type="entry name" value="(Glycosyl)asparaginase"/>
    <property type="match status" value="1"/>
</dbReference>
<name>A0A6P0UQM8_9FLAO</name>
<dbReference type="InterPro" id="IPR029055">
    <property type="entry name" value="Ntn_hydrolases_N"/>
</dbReference>
<keyword evidence="5" id="KW-1185">Reference proteome</keyword>
<gene>
    <name evidence="4" type="ORF">GWK08_04585</name>
</gene>
<evidence type="ECO:0000256" key="3">
    <source>
        <dbReference type="PIRSR" id="PIRSR600246-3"/>
    </source>
</evidence>
<dbReference type="PANTHER" id="PTHR10188:SF6">
    <property type="entry name" value="N(4)-(BETA-N-ACETYLGLUCOSAMINYL)-L-ASPARAGINASE"/>
    <property type="match status" value="1"/>
</dbReference>
<dbReference type="SUPFAM" id="SSF56235">
    <property type="entry name" value="N-terminal nucleophile aminohydrolases (Ntn hydrolases)"/>
    <property type="match status" value="1"/>
</dbReference>
<dbReference type="InterPro" id="IPR000246">
    <property type="entry name" value="Peptidase_T2"/>
</dbReference>
<proteinExistence type="predicted"/>
<feature type="binding site" evidence="2">
    <location>
        <begin position="254"/>
        <end position="257"/>
    </location>
    <ligand>
        <name>substrate</name>
    </ligand>
</feature>
<feature type="active site" description="Nucleophile" evidence="1">
    <location>
        <position position="203"/>
    </location>
</feature>
<accession>A0A6P0UQM8</accession>
<dbReference type="GO" id="GO:0005737">
    <property type="term" value="C:cytoplasm"/>
    <property type="evidence" value="ECO:0007669"/>
    <property type="project" value="TreeGrafter"/>
</dbReference>
<dbReference type="CDD" id="cd04513">
    <property type="entry name" value="Glycosylasparaginase"/>
    <property type="match status" value="1"/>
</dbReference>
<evidence type="ECO:0000256" key="1">
    <source>
        <dbReference type="PIRSR" id="PIRSR600246-1"/>
    </source>
</evidence>
<evidence type="ECO:0000256" key="2">
    <source>
        <dbReference type="PIRSR" id="PIRSR600246-2"/>
    </source>
</evidence>
<dbReference type="AlphaFoldDB" id="A0A6P0UQM8"/>
<dbReference type="RefSeq" id="WP_163605718.1">
    <property type="nucleotide sequence ID" value="NZ_JAABOO010000001.1"/>
</dbReference>
<dbReference type="Pfam" id="PF01112">
    <property type="entry name" value="Asparaginase_2"/>
    <property type="match status" value="1"/>
</dbReference>
<dbReference type="GO" id="GO:0016811">
    <property type="term" value="F:hydrolase activity, acting on carbon-nitrogen (but not peptide) bonds, in linear amides"/>
    <property type="evidence" value="ECO:0007669"/>
    <property type="project" value="UniProtKB-ARBA"/>
</dbReference>
<dbReference type="FunFam" id="3.60.20.30:FF:000005">
    <property type="entry name" value="N(4)-(Beta-N-acetylglucosaminyl)-L-asparaginase"/>
    <property type="match status" value="1"/>
</dbReference>
<dbReference type="PANTHER" id="PTHR10188">
    <property type="entry name" value="L-ASPARAGINASE"/>
    <property type="match status" value="1"/>
</dbReference>
<organism evidence="4 5">
    <name type="scientific">Leptobacterium flavescens</name>
    <dbReference type="NCBI Taxonomy" id="472055"/>
    <lineage>
        <taxon>Bacteria</taxon>
        <taxon>Pseudomonadati</taxon>
        <taxon>Bacteroidota</taxon>
        <taxon>Flavobacteriia</taxon>
        <taxon>Flavobacteriales</taxon>
        <taxon>Flavobacteriaceae</taxon>
        <taxon>Leptobacterium</taxon>
    </lineage>
</organism>
<evidence type="ECO:0000313" key="4">
    <source>
        <dbReference type="EMBL" id="NER12706.1"/>
    </source>
</evidence>